<dbReference type="EMBL" id="UINC01180866">
    <property type="protein sequence ID" value="SVD90273.1"/>
    <property type="molecule type" value="Genomic_DNA"/>
</dbReference>
<gene>
    <name evidence="1" type="ORF">METZ01_LOCUS443127</name>
</gene>
<dbReference type="SUPFAM" id="SSF53383">
    <property type="entry name" value="PLP-dependent transferases"/>
    <property type="match status" value="1"/>
</dbReference>
<dbReference type="PANTHER" id="PTHR30244">
    <property type="entry name" value="TRANSAMINASE"/>
    <property type="match status" value="1"/>
</dbReference>
<dbReference type="InterPro" id="IPR015424">
    <property type="entry name" value="PyrdxlP-dep_Trfase"/>
</dbReference>
<evidence type="ECO:0008006" key="2">
    <source>
        <dbReference type="Google" id="ProtNLM"/>
    </source>
</evidence>
<organism evidence="1">
    <name type="scientific">marine metagenome</name>
    <dbReference type="NCBI Taxonomy" id="408172"/>
    <lineage>
        <taxon>unclassified sequences</taxon>
        <taxon>metagenomes</taxon>
        <taxon>ecological metagenomes</taxon>
    </lineage>
</organism>
<proteinExistence type="predicted"/>
<protein>
    <recommendedName>
        <fullName evidence="2">Aminotransferase class V domain-containing protein</fullName>
    </recommendedName>
</protein>
<dbReference type="Gene3D" id="3.40.640.10">
    <property type="entry name" value="Type I PLP-dependent aspartate aminotransferase-like (Major domain)"/>
    <property type="match status" value="1"/>
</dbReference>
<accession>A0A382Z499</accession>
<dbReference type="AlphaFoldDB" id="A0A382Z499"/>
<sequence length="200" mass="22520">MKVQEFDRTKDSVYYSGPYWDNDEIVALFETVLSGKWLTCGAKVDKFERNFSKKFGHTSSVMVNSGSSANLVMIAALKKYFSWNDDDEVIVSTVGFPTTIAPLIQNKLKPVFTDINMQDLNFDIHEVENKITNNTKAIFISPVLGNPPDMDKLVLISKKFGISLLLDNCDSLGSKWDKKKLTEFVVSSTCSFYPAHHITT</sequence>
<dbReference type="PANTHER" id="PTHR30244:SF34">
    <property type="entry name" value="DTDP-4-AMINO-4,6-DIDEOXYGALACTOSE TRANSAMINASE"/>
    <property type="match status" value="1"/>
</dbReference>
<feature type="non-terminal residue" evidence="1">
    <location>
        <position position="200"/>
    </location>
</feature>
<name>A0A382Z499_9ZZZZ</name>
<dbReference type="GO" id="GO:0000271">
    <property type="term" value="P:polysaccharide biosynthetic process"/>
    <property type="evidence" value="ECO:0007669"/>
    <property type="project" value="TreeGrafter"/>
</dbReference>
<dbReference type="Pfam" id="PF01041">
    <property type="entry name" value="DegT_DnrJ_EryC1"/>
    <property type="match status" value="1"/>
</dbReference>
<dbReference type="GO" id="GO:0030170">
    <property type="term" value="F:pyridoxal phosphate binding"/>
    <property type="evidence" value="ECO:0007669"/>
    <property type="project" value="TreeGrafter"/>
</dbReference>
<dbReference type="InterPro" id="IPR015421">
    <property type="entry name" value="PyrdxlP-dep_Trfase_major"/>
</dbReference>
<reference evidence="1" key="1">
    <citation type="submission" date="2018-05" db="EMBL/GenBank/DDBJ databases">
        <authorList>
            <person name="Lanie J.A."/>
            <person name="Ng W.-L."/>
            <person name="Kazmierczak K.M."/>
            <person name="Andrzejewski T.M."/>
            <person name="Davidsen T.M."/>
            <person name="Wayne K.J."/>
            <person name="Tettelin H."/>
            <person name="Glass J.I."/>
            <person name="Rusch D."/>
            <person name="Podicherti R."/>
            <person name="Tsui H.-C.T."/>
            <person name="Winkler M.E."/>
        </authorList>
    </citation>
    <scope>NUCLEOTIDE SEQUENCE</scope>
</reference>
<evidence type="ECO:0000313" key="1">
    <source>
        <dbReference type="EMBL" id="SVD90273.1"/>
    </source>
</evidence>
<dbReference type="InterPro" id="IPR000653">
    <property type="entry name" value="DegT/StrS_aminotransferase"/>
</dbReference>
<dbReference type="GO" id="GO:0008483">
    <property type="term" value="F:transaminase activity"/>
    <property type="evidence" value="ECO:0007669"/>
    <property type="project" value="TreeGrafter"/>
</dbReference>